<feature type="compositionally biased region" description="Gly residues" evidence="1">
    <location>
        <begin position="23"/>
        <end position="35"/>
    </location>
</feature>
<proteinExistence type="predicted"/>
<sequence length="193" mass="19096">MERRGFLSGLVATTGLGVTAGCLGAGGGGGDGGGDTDTPTDAPTDTRSETPSEDPDGTPSGTGTPDDTTGTPGSSPVLSDSAFETTGDCAAEEAGTAGISFGSDAVTCTGCITGKNGCQQATLANAEYDAGDDLLTIEVTTTAGGDTPESCTQQIVHRGYESTFTFEGGLPTEVSVVHESMGEQSEAAHATRE</sequence>
<dbReference type="AlphaFoldDB" id="A0A7D5K9Q0"/>
<dbReference type="KEGG" id="halg:HUG10_17930"/>
<dbReference type="GeneID" id="56030753"/>
<accession>A0A7D5K9Q0</accession>
<feature type="region of interest" description="Disordered" evidence="1">
    <location>
        <begin position="21"/>
        <end position="82"/>
    </location>
</feature>
<dbReference type="RefSeq" id="WP_179170868.1">
    <property type="nucleotide sequence ID" value="NZ_CP058529.1"/>
</dbReference>
<reference evidence="2 3" key="1">
    <citation type="submission" date="2020-07" db="EMBL/GenBank/DDBJ databases">
        <title>Gai3-2, isolated from salt lake.</title>
        <authorList>
            <person name="Cui H."/>
            <person name="Shi X."/>
        </authorList>
    </citation>
    <scope>NUCLEOTIDE SEQUENCE [LARGE SCALE GENOMIC DNA]</scope>
    <source>
        <strain evidence="2 3">Gai3-2</strain>
    </source>
</reference>
<evidence type="ECO:0000256" key="1">
    <source>
        <dbReference type="SAM" id="MobiDB-lite"/>
    </source>
</evidence>
<dbReference type="PROSITE" id="PS51257">
    <property type="entry name" value="PROKAR_LIPOPROTEIN"/>
    <property type="match status" value="1"/>
</dbReference>
<keyword evidence="3" id="KW-1185">Reference proteome</keyword>
<evidence type="ECO:0000313" key="2">
    <source>
        <dbReference type="EMBL" id="QLG29294.1"/>
    </source>
</evidence>
<dbReference type="OrthoDB" id="313543at2157"/>
<gene>
    <name evidence="2" type="ORF">HUG10_17930</name>
</gene>
<protein>
    <submittedName>
        <fullName evidence="2">Uncharacterized protein</fullName>
    </submittedName>
</protein>
<name>A0A7D5K9Q0_9EURY</name>
<dbReference type="EMBL" id="CP058529">
    <property type="protein sequence ID" value="QLG29294.1"/>
    <property type="molecule type" value="Genomic_DNA"/>
</dbReference>
<organism evidence="2 3">
    <name type="scientific">Halorarum halophilum</name>
    <dbReference type="NCBI Taxonomy" id="2743090"/>
    <lineage>
        <taxon>Archaea</taxon>
        <taxon>Methanobacteriati</taxon>
        <taxon>Methanobacteriota</taxon>
        <taxon>Stenosarchaea group</taxon>
        <taxon>Halobacteria</taxon>
        <taxon>Halobacteriales</taxon>
        <taxon>Haloferacaceae</taxon>
        <taxon>Halorarum</taxon>
    </lineage>
</organism>
<feature type="compositionally biased region" description="Low complexity" evidence="1">
    <location>
        <begin position="57"/>
        <end position="76"/>
    </location>
</feature>
<dbReference type="Proteomes" id="UP000509750">
    <property type="component" value="Chromosome"/>
</dbReference>
<evidence type="ECO:0000313" key="3">
    <source>
        <dbReference type="Proteomes" id="UP000509750"/>
    </source>
</evidence>